<dbReference type="EMBL" id="LT553919">
    <property type="protein sequence ID" value="SAM02563.1"/>
    <property type="molecule type" value="Genomic_DNA"/>
</dbReference>
<keyword evidence="1" id="KW-0812">Transmembrane</keyword>
<feature type="transmembrane region" description="Helical" evidence="1">
    <location>
        <begin position="180"/>
        <end position="201"/>
    </location>
</feature>
<dbReference type="Proteomes" id="UP000078561">
    <property type="component" value="Unassembled WGS sequence"/>
</dbReference>
<evidence type="ECO:0000313" key="2">
    <source>
        <dbReference type="EMBL" id="SAM02563.1"/>
    </source>
</evidence>
<dbReference type="InParanoid" id="A0A163JWW5"/>
<evidence type="ECO:0000256" key="1">
    <source>
        <dbReference type="SAM" id="Phobius"/>
    </source>
</evidence>
<evidence type="ECO:0008006" key="4">
    <source>
        <dbReference type="Google" id="ProtNLM"/>
    </source>
</evidence>
<keyword evidence="1" id="KW-0472">Membrane</keyword>
<gene>
    <name evidence="2" type="primary">ABSGL_08364.1 scaffold 10076</name>
</gene>
<organism evidence="2">
    <name type="scientific">Absidia glauca</name>
    <name type="common">Pin mould</name>
    <dbReference type="NCBI Taxonomy" id="4829"/>
    <lineage>
        <taxon>Eukaryota</taxon>
        <taxon>Fungi</taxon>
        <taxon>Fungi incertae sedis</taxon>
        <taxon>Mucoromycota</taxon>
        <taxon>Mucoromycotina</taxon>
        <taxon>Mucoromycetes</taxon>
        <taxon>Mucorales</taxon>
        <taxon>Cunninghamellaceae</taxon>
        <taxon>Absidia</taxon>
    </lineage>
</organism>
<keyword evidence="3" id="KW-1185">Reference proteome</keyword>
<accession>A0A163JWW5</accession>
<keyword evidence="1" id="KW-1133">Transmembrane helix</keyword>
<dbReference type="OrthoDB" id="2274012at2759"/>
<sequence>MGSSLYHMLGLLFSAAGLVLMIFVNIGTTFTSSFLPNIYLAEASFGTISIRFGPYNACIMNSGNTTCTKPTPAQGLDYSAYGIDGLSGVDTDALAKLSTAYKFIVLVIPATVLALISMFGWLMIRDNRSGNRLPIIGAISSIIGAICGAAALALVIVCYRLAFQALQTKIPIAYQWGPSLYLLGVGGCGCLLVSFLLYVIVCVRHKKDYDYTYFQKDEYATTHGDNRHYY</sequence>
<dbReference type="Gene3D" id="1.20.140.150">
    <property type="match status" value="1"/>
</dbReference>
<name>A0A163JWW5_ABSGL</name>
<dbReference type="AlphaFoldDB" id="A0A163JWW5"/>
<feature type="transmembrane region" description="Helical" evidence="1">
    <location>
        <begin position="103"/>
        <end position="124"/>
    </location>
</feature>
<reference evidence="2" key="1">
    <citation type="submission" date="2016-04" db="EMBL/GenBank/DDBJ databases">
        <authorList>
            <person name="Evans L.H."/>
            <person name="Alamgir A."/>
            <person name="Owens N."/>
            <person name="Weber N.D."/>
            <person name="Virtaneva K."/>
            <person name="Barbian K."/>
            <person name="Babar A."/>
            <person name="Rosenke K."/>
        </authorList>
    </citation>
    <scope>NUCLEOTIDE SEQUENCE [LARGE SCALE GENOMIC DNA]</scope>
    <source>
        <strain evidence="2">CBS 101.48</strain>
    </source>
</reference>
<evidence type="ECO:0000313" key="3">
    <source>
        <dbReference type="Proteomes" id="UP000078561"/>
    </source>
</evidence>
<feature type="transmembrane region" description="Helical" evidence="1">
    <location>
        <begin position="136"/>
        <end position="159"/>
    </location>
</feature>
<proteinExistence type="predicted"/>
<feature type="transmembrane region" description="Helical" evidence="1">
    <location>
        <begin position="6"/>
        <end position="26"/>
    </location>
</feature>
<protein>
    <recommendedName>
        <fullName evidence="4">Claudin</fullName>
    </recommendedName>
</protein>
<dbReference type="Pfam" id="PF06687">
    <property type="entry name" value="SUR7"/>
    <property type="match status" value="1"/>
</dbReference>
<dbReference type="InterPro" id="IPR009571">
    <property type="entry name" value="SUR7/Rim9-like_fungi"/>
</dbReference>
<dbReference type="GO" id="GO:0005886">
    <property type="term" value="C:plasma membrane"/>
    <property type="evidence" value="ECO:0007669"/>
    <property type="project" value="InterPro"/>
</dbReference>